<dbReference type="EMBL" id="JALMLT010000001">
    <property type="protein sequence ID" value="MDT8758229.1"/>
    <property type="molecule type" value="Genomic_DNA"/>
</dbReference>
<evidence type="ECO:0000313" key="2">
    <source>
        <dbReference type="EMBL" id="MDT8758229.1"/>
    </source>
</evidence>
<keyword evidence="1" id="KW-0732">Signal</keyword>
<name>A0ABU3N2Y0_9SPHN</name>
<gene>
    <name evidence="2" type="primary">gpM</name>
    <name evidence="2" type="ORF">MZO42_05925</name>
</gene>
<dbReference type="InterPro" id="IPR010270">
    <property type="entry name" value="Phage_P2_GpM"/>
</dbReference>
<comment type="caution">
    <text evidence="2">The sequence shown here is derived from an EMBL/GenBank/DDBJ whole genome shotgun (WGS) entry which is preliminary data.</text>
</comment>
<sequence>MITPFRRRQQMVRGLMSGAAVRAASIATVAPAAPAADSPAGQEYAALRVLLHDNRRALTDIASHEARNPRKAEFAKAFAPWIEGVLASESGEATQDEILVTNMIWAVDYRDIDYALRLGAYAIRHHLVLPDGYTRSVACFLAEDIAHLALSNAEAVTIDQLLLLRELVSQSDMPDPVMARLGKAIGRAFVAKADAFDPAADNASAGGKAAYQTEALVNFRRALELDKSVGVKKDIERLERQLKEPAAQA</sequence>
<reference evidence="2" key="1">
    <citation type="submission" date="2022-04" db="EMBL/GenBank/DDBJ databases">
        <title>Tomato heritable bacteria conferring resistance against bacterial wilt.</title>
        <authorList>
            <person name="Yin J."/>
        </authorList>
    </citation>
    <scope>NUCLEOTIDE SEQUENCE</scope>
    <source>
        <strain evidence="2">Cra20</strain>
    </source>
</reference>
<organism evidence="2">
    <name type="scientific">Sphingomonas psychrotolerans</name>
    <dbReference type="NCBI Taxonomy" id="1327635"/>
    <lineage>
        <taxon>Bacteria</taxon>
        <taxon>Pseudomonadati</taxon>
        <taxon>Pseudomonadota</taxon>
        <taxon>Alphaproteobacteria</taxon>
        <taxon>Sphingomonadales</taxon>
        <taxon>Sphingomonadaceae</taxon>
        <taxon>Sphingomonas</taxon>
    </lineage>
</organism>
<proteinExistence type="predicted"/>
<feature type="signal peptide" evidence="1">
    <location>
        <begin position="1"/>
        <end position="32"/>
    </location>
</feature>
<feature type="chain" id="PRO_5045804128" evidence="1">
    <location>
        <begin position="33"/>
        <end position="249"/>
    </location>
</feature>
<dbReference type="Pfam" id="PF05944">
    <property type="entry name" value="Phage_term_smal"/>
    <property type="match status" value="1"/>
</dbReference>
<accession>A0ABU3N2Y0</accession>
<protein>
    <submittedName>
        <fullName evidence="2">Phage terminase small subunit</fullName>
    </submittedName>
</protein>
<evidence type="ECO:0000256" key="1">
    <source>
        <dbReference type="SAM" id="SignalP"/>
    </source>
</evidence>